<reference evidence="12 13" key="1">
    <citation type="submission" date="2015-04" db="EMBL/GenBank/DDBJ databases">
        <title>Complete genome sequence of Schizopora paradoxa KUC8140, a cosmopolitan wood degrader in East Asia.</title>
        <authorList>
            <consortium name="DOE Joint Genome Institute"/>
            <person name="Min B."/>
            <person name="Park H."/>
            <person name="Jang Y."/>
            <person name="Kim J.-J."/>
            <person name="Kim K.H."/>
            <person name="Pangilinan J."/>
            <person name="Lipzen A."/>
            <person name="Riley R."/>
            <person name="Grigoriev I.V."/>
            <person name="Spatafora J.W."/>
            <person name="Choi I.-G."/>
        </authorList>
    </citation>
    <scope>NUCLEOTIDE SEQUENCE [LARGE SCALE GENOMIC DNA]</scope>
    <source>
        <strain evidence="12 13">KUC8140</strain>
    </source>
</reference>
<keyword evidence="13" id="KW-1185">Reference proteome</keyword>
<dbReference type="EMBL" id="KQ085927">
    <property type="protein sequence ID" value="KLO15577.1"/>
    <property type="molecule type" value="Genomic_DNA"/>
</dbReference>
<dbReference type="OrthoDB" id="269227at2759"/>
<dbReference type="Gene3D" id="3.50.50.60">
    <property type="entry name" value="FAD/NAD(P)-binding domain"/>
    <property type="match status" value="1"/>
</dbReference>
<dbReference type="InterPro" id="IPR036188">
    <property type="entry name" value="FAD/NAD-bd_sf"/>
</dbReference>
<accession>A0A0H2RVF3</accession>
<dbReference type="Pfam" id="PF00732">
    <property type="entry name" value="GMC_oxred_N"/>
    <property type="match status" value="1"/>
</dbReference>
<evidence type="ECO:0000256" key="4">
    <source>
        <dbReference type="ARBA" id="ARBA00022729"/>
    </source>
</evidence>
<dbReference type="AlphaFoldDB" id="A0A0H2RVF3"/>
<evidence type="ECO:0000256" key="6">
    <source>
        <dbReference type="ARBA" id="ARBA00023002"/>
    </source>
</evidence>
<dbReference type="PIRSF" id="PIRSF000137">
    <property type="entry name" value="Alcohol_oxidase"/>
    <property type="match status" value="1"/>
</dbReference>
<gene>
    <name evidence="12" type="ORF">SCHPADRAFT_938562</name>
</gene>
<dbReference type="PANTHER" id="PTHR11552">
    <property type="entry name" value="GLUCOSE-METHANOL-CHOLINE GMC OXIDOREDUCTASE"/>
    <property type="match status" value="1"/>
</dbReference>
<evidence type="ECO:0000256" key="3">
    <source>
        <dbReference type="ARBA" id="ARBA00022630"/>
    </source>
</evidence>
<protein>
    <submittedName>
        <fullName evidence="12">Alcohol oxidase</fullName>
    </submittedName>
</protein>
<dbReference type="Proteomes" id="UP000053477">
    <property type="component" value="Unassembled WGS sequence"/>
</dbReference>
<evidence type="ECO:0000256" key="9">
    <source>
        <dbReference type="RuleBase" id="RU003968"/>
    </source>
</evidence>
<dbReference type="PANTHER" id="PTHR11552:SF201">
    <property type="entry name" value="GLUCOSE-METHANOL-CHOLINE OXIDOREDUCTASE N-TERMINAL DOMAIN-CONTAINING PROTEIN"/>
    <property type="match status" value="1"/>
</dbReference>
<dbReference type="InterPro" id="IPR000172">
    <property type="entry name" value="GMC_OxRdtase_N"/>
</dbReference>
<dbReference type="GO" id="GO:0016614">
    <property type="term" value="F:oxidoreductase activity, acting on CH-OH group of donors"/>
    <property type="evidence" value="ECO:0007669"/>
    <property type="project" value="InterPro"/>
</dbReference>
<dbReference type="InterPro" id="IPR012132">
    <property type="entry name" value="GMC_OxRdtase"/>
</dbReference>
<dbReference type="STRING" id="27342.A0A0H2RVF3"/>
<comment type="similarity">
    <text evidence="2 9">Belongs to the GMC oxidoreductase family.</text>
</comment>
<dbReference type="SUPFAM" id="SSF54373">
    <property type="entry name" value="FAD-linked reductases, C-terminal domain"/>
    <property type="match status" value="1"/>
</dbReference>
<dbReference type="SUPFAM" id="SSF51905">
    <property type="entry name" value="FAD/NAD(P)-binding domain"/>
    <property type="match status" value="1"/>
</dbReference>
<keyword evidence="4" id="KW-0732">Signal</keyword>
<dbReference type="PROSITE" id="PS00624">
    <property type="entry name" value="GMC_OXRED_2"/>
    <property type="match status" value="1"/>
</dbReference>
<dbReference type="InterPro" id="IPR007867">
    <property type="entry name" value="GMC_OxRtase_C"/>
</dbReference>
<keyword evidence="6" id="KW-0560">Oxidoreductase</keyword>
<evidence type="ECO:0000256" key="5">
    <source>
        <dbReference type="ARBA" id="ARBA00022827"/>
    </source>
</evidence>
<feature type="active site" description="Proton acceptor" evidence="7">
    <location>
        <position position="585"/>
    </location>
</feature>
<proteinExistence type="inferred from homology"/>
<evidence type="ECO:0000256" key="8">
    <source>
        <dbReference type="PIRSR" id="PIRSR000137-2"/>
    </source>
</evidence>
<evidence type="ECO:0000259" key="11">
    <source>
        <dbReference type="PROSITE" id="PS00624"/>
    </source>
</evidence>
<evidence type="ECO:0000259" key="10">
    <source>
        <dbReference type="PROSITE" id="PS00623"/>
    </source>
</evidence>
<evidence type="ECO:0000313" key="13">
    <source>
        <dbReference type="Proteomes" id="UP000053477"/>
    </source>
</evidence>
<dbReference type="Gene3D" id="3.30.560.10">
    <property type="entry name" value="Glucose Oxidase, domain 3"/>
    <property type="match status" value="1"/>
</dbReference>
<name>A0A0H2RVF3_9AGAM</name>
<organism evidence="12 13">
    <name type="scientific">Schizopora paradoxa</name>
    <dbReference type="NCBI Taxonomy" id="27342"/>
    <lineage>
        <taxon>Eukaryota</taxon>
        <taxon>Fungi</taxon>
        <taxon>Dikarya</taxon>
        <taxon>Basidiomycota</taxon>
        <taxon>Agaricomycotina</taxon>
        <taxon>Agaricomycetes</taxon>
        <taxon>Hymenochaetales</taxon>
        <taxon>Schizoporaceae</taxon>
        <taxon>Schizopora</taxon>
    </lineage>
</organism>
<dbReference type="InParanoid" id="A0A0H2RVF3"/>
<feature type="binding site" evidence="8">
    <location>
        <begin position="22"/>
        <end position="23"/>
    </location>
    <ligand>
        <name>FAD</name>
        <dbReference type="ChEBI" id="CHEBI:57692"/>
    </ligand>
</feature>
<evidence type="ECO:0000256" key="2">
    <source>
        <dbReference type="ARBA" id="ARBA00010790"/>
    </source>
</evidence>
<feature type="binding site" evidence="8">
    <location>
        <position position="243"/>
    </location>
    <ligand>
        <name>FAD</name>
        <dbReference type="ChEBI" id="CHEBI:57692"/>
    </ligand>
</feature>
<comment type="cofactor">
    <cofactor evidence="1 8">
        <name>FAD</name>
        <dbReference type="ChEBI" id="CHEBI:57692"/>
    </cofactor>
</comment>
<evidence type="ECO:0000313" key="12">
    <source>
        <dbReference type="EMBL" id="KLO15577.1"/>
    </source>
</evidence>
<sequence>MIVNVKGVSSKTFDYVIIGGGTSGLALAARLSEDPATTVLVLEAGEANLQDPKILTPGVYGRTLLDPKYDWAYFTTEQPSCANRKLFWPRGKGLGGSSALNFLMWTKPSRFDVDAFERLGNPGWNWSSFDKYSKRSEGFASESKNTDKELLAHDDNSHGQSGPIITSYPGLISGVEKPTHEALNKVGINMIKTLMGGYADGHGAGVIPGTVDPKTYTRSYAATGYYEPNANRPNLTVVVSAHVSEIVTVANADGTLTATEVKFLCEDASHSVKVGKETIVSAGAINSPQVLELSGIGERSVLEKAGIDVKLELPGVGNNMQDHYYLGLTYEIKESFHENIHTFDGMFNPEVAEQQMTLYTEKKGLCTMYILGLMFAPFDAVSPDADELNKTHLSAIEAGLKSGKYPPGLQKQYEIQFERLQKKLPSIELCIFPGMSTPGLVPEPGKKYVSLMPVTNHPFARGSVHITSKDPLAPPAIDPATFKEDHDLAVMVEAVKFARKVAQQEPLASMITGNDILPGPDVQSDEDIAEKFVKQVVSTSFHTSSSLSMLPREDGGVVDNKLKVYGTTNIRVADTSIIPLHISAHTQAIAYAIGEQAADIIKGLA</sequence>
<feature type="active site" description="Proton donor" evidence="7">
    <location>
        <position position="542"/>
    </location>
</feature>
<evidence type="ECO:0000256" key="7">
    <source>
        <dbReference type="PIRSR" id="PIRSR000137-1"/>
    </source>
</evidence>
<dbReference type="GO" id="GO:0050660">
    <property type="term" value="F:flavin adenine dinucleotide binding"/>
    <property type="evidence" value="ECO:0007669"/>
    <property type="project" value="InterPro"/>
</dbReference>
<evidence type="ECO:0000256" key="1">
    <source>
        <dbReference type="ARBA" id="ARBA00001974"/>
    </source>
</evidence>
<keyword evidence="3 9" id="KW-0285">Flavoprotein</keyword>
<feature type="domain" description="Glucose-methanol-choline oxidoreductase N-terminal" evidence="11">
    <location>
        <begin position="283"/>
        <end position="297"/>
    </location>
</feature>
<feature type="domain" description="Glucose-methanol-choline oxidoreductase N-terminal" evidence="10">
    <location>
        <begin position="91"/>
        <end position="114"/>
    </location>
</feature>
<dbReference type="PROSITE" id="PS00623">
    <property type="entry name" value="GMC_OXRED_1"/>
    <property type="match status" value="1"/>
</dbReference>
<keyword evidence="5 8" id="KW-0274">FAD</keyword>
<dbReference type="Pfam" id="PF05199">
    <property type="entry name" value="GMC_oxred_C"/>
    <property type="match status" value="1"/>
</dbReference>